<gene>
    <name evidence="2" type="ORF">NQZ67_11940</name>
</gene>
<keyword evidence="3" id="KW-1185">Reference proteome</keyword>
<dbReference type="Pfam" id="PF12760">
    <property type="entry name" value="Zn_ribbon_IS1595"/>
    <property type="match status" value="1"/>
</dbReference>
<proteinExistence type="predicted"/>
<evidence type="ECO:0000313" key="3">
    <source>
        <dbReference type="Proteomes" id="UP001141950"/>
    </source>
</evidence>
<organism evidence="2 3">
    <name type="scientific">Paenibacillus soyae</name>
    <dbReference type="NCBI Taxonomy" id="2969249"/>
    <lineage>
        <taxon>Bacteria</taxon>
        <taxon>Bacillati</taxon>
        <taxon>Bacillota</taxon>
        <taxon>Bacilli</taxon>
        <taxon>Bacillales</taxon>
        <taxon>Paenibacillaceae</taxon>
        <taxon>Paenibacillus</taxon>
    </lineage>
</organism>
<dbReference type="RefSeq" id="WP_257445713.1">
    <property type="nucleotide sequence ID" value="NZ_JANIPJ010000007.1"/>
</dbReference>
<reference evidence="2" key="1">
    <citation type="submission" date="2022-08" db="EMBL/GenBank/DDBJ databases">
        <title>The genomic sequence of strain Paenibacillus sp. SCIV0701.</title>
        <authorList>
            <person name="Zhao H."/>
        </authorList>
    </citation>
    <scope>NUCLEOTIDE SEQUENCE</scope>
    <source>
        <strain evidence="2">SCIV0701</strain>
    </source>
</reference>
<protein>
    <submittedName>
        <fullName evidence="2">Transposase</fullName>
    </submittedName>
</protein>
<evidence type="ECO:0000259" key="1">
    <source>
        <dbReference type="Pfam" id="PF12760"/>
    </source>
</evidence>
<name>A0A9X2MRQ1_9BACL</name>
<evidence type="ECO:0000313" key="2">
    <source>
        <dbReference type="EMBL" id="MCR2804588.1"/>
    </source>
</evidence>
<dbReference type="EMBL" id="JANIPJ010000007">
    <property type="protein sequence ID" value="MCR2804588.1"/>
    <property type="molecule type" value="Genomic_DNA"/>
</dbReference>
<dbReference type="Proteomes" id="UP001141950">
    <property type="component" value="Unassembled WGS sequence"/>
</dbReference>
<sequence length="324" mass="37056">MEAVERFYEAYPDEHSCNETVEGARWHGGFLCPKCGGKSAIRIATRRIPLYECRSCGVQVSLTSGTIMHKSRTPLRKWLLAIYLVSCHAESVNAVQLSELIQVTYKTAWRMLHAIRFSISLADQNRLLSGHVDAKLELFRKQDILTDTRLKKEQSVIIACERESLGADYYKIKCIHRQRGARTRLSDSEELSFVSNHCLPNQMMMQMNPRFQPYRKPEYVSSVCPEGNKIWTHIPFEDADARYPLTKIAAGVFRWINNTFHGIGMKYAQHYLDEGCFRLNFQTGKPEDAFKRLLSFALEPLSTEGTAVSMQATSPYDDQLKIAS</sequence>
<dbReference type="AlphaFoldDB" id="A0A9X2MRQ1"/>
<comment type="caution">
    <text evidence="2">The sequence shown here is derived from an EMBL/GenBank/DDBJ whole genome shotgun (WGS) entry which is preliminary data.</text>
</comment>
<feature type="domain" description="Transposase zinc-ribbon" evidence="1">
    <location>
        <begin position="12"/>
        <end position="58"/>
    </location>
</feature>
<accession>A0A9X2MRQ1</accession>
<dbReference type="InterPro" id="IPR024442">
    <property type="entry name" value="Transposase_Zn_ribbon"/>
</dbReference>